<comment type="caution">
    <text evidence="1">The sequence shown here is derived from an EMBL/GenBank/DDBJ whole genome shotgun (WGS) entry which is preliminary data.</text>
</comment>
<dbReference type="OrthoDB" id="3171351at2759"/>
<keyword evidence="2" id="KW-1185">Reference proteome</keyword>
<reference evidence="1 2" key="1">
    <citation type="submission" date="2019-09" db="EMBL/GenBank/DDBJ databases">
        <title>Draft genome of the ectomycorrhizal ascomycete Sphaerosporella brunnea.</title>
        <authorList>
            <consortium name="DOE Joint Genome Institute"/>
            <person name="Benucci G.M."/>
            <person name="Marozzi G."/>
            <person name="Antonielli L."/>
            <person name="Sanchez S."/>
            <person name="Marco P."/>
            <person name="Wang X."/>
            <person name="Falini L.B."/>
            <person name="Barry K."/>
            <person name="Haridas S."/>
            <person name="Lipzen A."/>
            <person name="Labutti K."/>
            <person name="Grigoriev I.V."/>
            <person name="Murat C."/>
            <person name="Martin F."/>
            <person name="Albertini E."/>
            <person name="Donnini D."/>
            <person name="Bonito G."/>
        </authorList>
    </citation>
    <scope>NUCLEOTIDE SEQUENCE [LARGE SCALE GENOMIC DNA]</scope>
    <source>
        <strain evidence="1 2">Sb_GMNB300</strain>
    </source>
</reference>
<evidence type="ECO:0000313" key="1">
    <source>
        <dbReference type="EMBL" id="KAA8898507.1"/>
    </source>
</evidence>
<dbReference type="EMBL" id="VXIS01000183">
    <property type="protein sequence ID" value="KAA8898507.1"/>
    <property type="molecule type" value="Genomic_DNA"/>
</dbReference>
<dbReference type="InParanoid" id="A0A5J5END1"/>
<sequence length="710" mass="81597">MSSATLPSLEEVLHYSRSELLEFLRSNLPEETFDEEDLEIFRKAKISSDQFLKSDIEWFLRVFALGPAQTLVDLSQRIKEDRKHATTAKKRNASEVCPELDAPARKRLTLDQPEDTPLIKHCRQLWEHIEKVPDDYEDYSDPSKVLRLPFPSAYSRKPTDRFKLDDTGEFDYMGRIKFREVYEAVSKLKIGISHQSYSLQGSLGYGKSHILAALACLLLRQGKLVVYLPDCRTMAQDYVKYLKTALMFTFALHPNVLPLIREVHTKEELVHLFAWLEDQGHSLWFIVDQMEALEEDTQGGTLRPAQKEAALSGINELVAFHYTIWGSTGNNADARADSARQIHQGRTLCVDGFTNCEMEQWWQNFSKSFPVSLAPGDRKLIEDITGCSPILLRVFLTTQDILVDNDTAMTDQNSPAKIYSRSLSRMFEYFWASAEVQNLIGNVLNFAAKTKEQCLGKSPEFFECYLDTSEACLTQGIIDRTAEKWIDWRYFYASKRRGYCTSGLARKTLATFLRKESANSTQRFLSSHWYESLKLASNNPSVLGFLIEEIILSSIAEFGCQEAGEYFDQKRIPVTTFLTDQVQLVEDQLQLYIPRAWKYPGIVGVLIHRDNSSKKAFIVPIQVTVNQNYLELADEFFTRRMAMDWASPLDGYETMVRILWIKEDIGTDPKKYYQSALKILKSYSNIGKRFTEVRTLQANQPIEGRHQRVP</sequence>
<dbReference type="SUPFAM" id="SSF52540">
    <property type="entry name" value="P-loop containing nucleoside triphosphate hydrolases"/>
    <property type="match status" value="1"/>
</dbReference>
<proteinExistence type="predicted"/>
<dbReference type="InterPro" id="IPR027417">
    <property type="entry name" value="P-loop_NTPase"/>
</dbReference>
<protein>
    <submittedName>
        <fullName evidence="1">Uncharacterized protein</fullName>
    </submittedName>
</protein>
<dbReference type="Proteomes" id="UP000326924">
    <property type="component" value="Unassembled WGS sequence"/>
</dbReference>
<organism evidence="1 2">
    <name type="scientific">Sphaerosporella brunnea</name>
    <dbReference type="NCBI Taxonomy" id="1250544"/>
    <lineage>
        <taxon>Eukaryota</taxon>
        <taxon>Fungi</taxon>
        <taxon>Dikarya</taxon>
        <taxon>Ascomycota</taxon>
        <taxon>Pezizomycotina</taxon>
        <taxon>Pezizomycetes</taxon>
        <taxon>Pezizales</taxon>
        <taxon>Pyronemataceae</taxon>
        <taxon>Sphaerosporella</taxon>
    </lineage>
</organism>
<evidence type="ECO:0000313" key="2">
    <source>
        <dbReference type="Proteomes" id="UP000326924"/>
    </source>
</evidence>
<name>A0A5J5END1_9PEZI</name>
<dbReference type="AlphaFoldDB" id="A0A5J5END1"/>
<accession>A0A5J5END1</accession>
<gene>
    <name evidence="1" type="ORF">FN846DRAFT_910036</name>
</gene>